<dbReference type="Pfam" id="PF24481">
    <property type="entry name" value="CT398_CC"/>
    <property type="match status" value="1"/>
</dbReference>
<organism evidence="4 5">
    <name type="scientific">Corynebacterium suicordis DSM 45110</name>
    <dbReference type="NCBI Taxonomy" id="1121369"/>
    <lineage>
        <taxon>Bacteria</taxon>
        <taxon>Bacillati</taxon>
        <taxon>Actinomycetota</taxon>
        <taxon>Actinomycetes</taxon>
        <taxon>Mycobacteriales</taxon>
        <taxon>Corynebacteriaceae</taxon>
        <taxon>Corynebacterium</taxon>
    </lineage>
</organism>
<protein>
    <recommendedName>
        <fullName evidence="6">C4-type zinc ribbon domain-containing protein</fullName>
    </recommendedName>
</protein>
<dbReference type="Proteomes" id="UP000635902">
    <property type="component" value="Unassembled WGS sequence"/>
</dbReference>
<dbReference type="InterPro" id="IPR003743">
    <property type="entry name" value="Zf-RING_7"/>
</dbReference>
<dbReference type="Pfam" id="PF02591">
    <property type="entry name" value="Zn_ribbon_9"/>
    <property type="match status" value="1"/>
</dbReference>
<dbReference type="Gene3D" id="1.10.287.1490">
    <property type="match status" value="1"/>
</dbReference>
<dbReference type="InterPro" id="IPR056003">
    <property type="entry name" value="CT398_CC_hairpin"/>
</dbReference>
<feature type="domain" description="C4-type zinc ribbon" evidence="2">
    <location>
        <begin position="198"/>
        <end position="232"/>
    </location>
</feature>
<reference evidence="4 5" key="1">
    <citation type="submission" date="2020-10" db="EMBL/GenBank/DDBJ databases">
        <title>Novel species in genus Corynebacterium.</title>
        <authorList>
            <person name="Zhang G."/>
        </authorList>
    </citation>
    <scope>NUCLEOTIDE SEQUENCE [LARGE SCALE GENOMIC DNA]</scope>
    <source>
        <strain evidence="4 5">DSM 45110</strain>
    </source>
</reference>
<evidence type="ECO:0000313" key="4">
    <source>
        <dbReference type="EMBL" id="MBF4553870.1"/>
    </source>
</evidence>
<comment type="caution">
    <text evidence="4">The sequence shown here is derived from an EMBL/GenBank/DDBJ whole genome shotgun (WGS) entry which is preliminary data.</text>
</comment>
<evidence type="ECO:0000256" key="1">
    <source>
        <dbReference type="SAM" id="MobiDB-lite"/>
    </source>
</evidence>
<dbReference type="EMBL" id="JADKMY010000002">
    <property type="protein sequence ID" value="MBF4553870.1"/>
    <property type="molecule type" value="Genomic_DNA"/>
</dbReference>
<keyword evidence="5" id="KW-1185">Reference proteome</keyword>
<sequence>MHCSIEDKKHLEMLLDSSQELDMLQARLQALPEREKLEQLKAEQIQQRNENVRTRAHGNEQQSDVFRLRQEVSKLKARERDDKRSLTATTDKEARKDLKHDLNNTQRKLADFEQRLEKATRTAEYFQETAAEPDQFEAKIAQAKQELDRAENALQADMTAANARVQAARERISPEILRVFDQRKAEQGMGAAWLKGQTCQGCFMELDPASLKNIRQTPADELAWCPECNVILLQPEE</sequence>
<evidence type="ECO:0000259" key="2">
    <source>
        <dbReference type="Pfam" id="PF02591"/>
    </source>
</evidence>
<name>A0ABR9ZKC5_9CORY</name>
<gene>
    <name evidence="4" type="ORF">IRY30_07225</name>
</gene>
<proteinExistence type="predicted"/>
<accession>A0ABR9ZKC5</accession>
<feature type="region of interest" description="Disordered" evidence="1">
    <location>
        <begin position="76"/>
        <end position="98"/>
    </location>
</feature>
<evidence type="ECO:0008006" key="6">
    <source>
        <dbReference type="Google" id="ProtNLM"/>
    </source>
</evidence>
<dbReference type="RefSeq" id="WP_194556761.1">
    <property type="nucleotide sequence ID" value="NZ_JADKMY010000002.1"/>
</dbReference>
<evidence type="ECO:0000259" key="3">
    <source>
        <dbReference type="Pfam" id="PF24481"/>
    </source>
</evidence>
<evidence type="ECO:0000313" key="5">
    <source>
        <dbReference type="Proteomes" id="UP000635902"/>
    </source>
</evidence>
<feature type="domain" description="CT398-like coiled coil hairpin" evidence="3">
    <location>
        <begin position="19"/>
        <end position="188"/>
    </location>
</feature>